<protein>
    <submittedName>
        <fullName evidence="1">Uncharacterized protein</fullName>
    </submittedName>
</protein>
<reference evidence="1" key="1">
    <citation type="submission" date="2021-02" db="EMBL/GenBank/DDBJ databases">
        <authorList>
            <person name="Syme A R."/>
            <person name="Syme A R."/>
            <person name="Moolhuijzen P."/>
        </authorList>
    </citation>
    <scope>NUCLEOTIDE SEQUENCE</scope>
    <source>
        <strain evidence="1">W1-1</strain>
    </source>
</reference>
<proteinExistence type="predicted"/>
<accession>A0A6S6VSQ4</accession>
<dbReference type="EMBL" id="HG992977">
    <property type="protein sequence ID" value="CAE6995005.1"/>
    <property type="molecule type" value="Genomic_DNA"/>
</dbReference>
<sequence>MTHPYLPTELIELIASYLDLPSFRSLRLTNSELSRQTAHHLGTRYLRTQTLSWARSSLDTFLEKNTHESFSGRLQNLVVDATPYHSQNLWRASKHVPEEQPHSAWLHTSSAEVNGALDAARSAAAVAAAAATVNKFFNETRYDVKVLTTVFARLEKLETLTFEYKGMERKYAKFGNGYCVSSQHEMSRPFVSTMAAVAATGLSVAAINCEVYYGAHGAVGIGRLESLAPVLGRFDTAFAKLTFLDLCLRDWRCPDEGFQLDDSARAPFVVRFLAKARELRELRLDCYSVFEDDIFGHMARCCVFPKLERCKLAMLPINVHSPRDLHTFLAPCEDSLVFLGLYNLLLPGGGSEPSWPELLVDLARDETVLKALQTLKVQNLFATKGDRMWYKIHAYSLGDVDVGLWRTDFFDSRRYYESSGSSAMWEGFAKEYPWKYC</sequence>
<evidence type="ECO:0000313" key="1">
    <source>
        <dbReference type="EMBL" id="CAE6995005.1"/>
    </source>
</evidence>
<gene>
    <name evidence="1" type="ORF">PTTW11_00025</name>
</gene>
<dbReference type="Proteomes" id="UP000472372">
    <property type="component" value="Chromosome 1"/>
</dbReference>
<dbReference type="AlphaFoldDB" id="A0A6S6VSQ4"/>
<name>A0A6S6VSQ4_9PLEO</name>
<evidence type="ECO:0000313" key="2">
    <source>
        <dbReference type="Proteomes" id="UP000472372"/>
    </source>
</evidence>
<organism evidence="1 2">
    <name type="scientific">Pyrenophora teres f. teres</name>
    <dbReference type="NCBI Taxonomy" id="97479"/>
    <lineage>
        <taxon>Eukaryota</taxon>
        <taxon>Fungi</taxon>
        <taxon>Dikarya</taxon>
        <taxon>Ascomycota</taxon>
        <taxon>Pezizomycotina</taxon>
        <taxon>Dothideomycetes</taxon>
        <taxon>Pleosporomycetidae</taxon>
        <taxon>Pleosporales</taxon>
        <taxon>Pleosporineae</taxon>
        <taxon>Pleosporaceae</taxon>
        <taxon>Pyrenophora</taxon>
    </lineage>
</organism>